<keyword evidence="2" id="KW-0732">Signal</keyword>
<dbReference type="Proteomes" id="UP000719267">
    <property type="component" value="Unassembled WGS sequence"/>
</dbReference>
<accession>A0ABS6VYK0</accession>
<evidence type="ECO:0000256" key="1">
    <source>
        <dbReference type="SAM" id="MobiDB-lite"/>
    </source>
</evidence>
<dbReference type="EMBL" id="JAHWDF010000002">
    <property type="protein sequence ID" value="MBW2960668.1"/>
    <property type="molecule type" value="Genomic_DNA"/>
</dbReference>
<feature type="compositionally biased region" description="Basic and acidic residues" evidence="1">
    <location>
        <begin position="308"/>
        <end position="319"/>
    </location>
</feature>
<keyword evidence="4" id="KW-1185">Reference proteome</keyword>
<evidence type="ECO:0000313" key="4">
    <source>
        <dbReference type="Proteomes" id="UP000719267"/>
    </source>
</evidence>
<feature type="signal peptide" evidence="2">
    <location>
        <begin position="1"/>
        <end position="20"/>
    </location>
</feature>
<feature type="region of interest" description="Disordered" evidence="1">
    <location>
        <begin position="300"/>
        <end position="319"/>
    </location>
</feature>
<sequence>MKMKSFLAISFLLTSQFIFSQYTETINSNRPGRSQGAFAVGTGVLQAEGGLRLGKDKHDLLNTNTDLWGLDYELRYGFFNERLEVNLRGSFLSANQQYIVAGNSVENKYSNFESNTLGAKYLIYDPHRKRMLEGPNLYSWKANNSFQWRDLIPAVSIYAGANLLLDSDNTFIAPGNDGISPQVALITQHNLGRWVFVMNFIGDKFTNDYPSYSGIFTLTHAYTRELSFFAEAQIIKSDFYSDDIGRLGAAYLFNKDFQVDISGLVNFRDTPSRWQVALGVSYRIDMHSTDEYIMEDLDKQKQKKAKQQQKENSTKEILE</sequence>
<dbReference type="InterPro" id="IPR025737">
    <property type="entry name" value="FApF"/>
</dbReference>
<gene>
    <name evidence="3" type="ORF">KW502_02490</name>
</gene>
<reference evidence="3 4" key="1">
    <citation type="submission" date="2021-07" db="EMBL/GenBank/DDBJ databases">
        <title>Mesonia aestuariivivens sp. nov., isolated from a tidal flat.</title>
        <authorList>
            <person name="Kim Y.-O."/>
            <person name="Yoon J.-H."/>
        </authorList>
    </citation>
    <scope>NUCLEOTIDE SEQUENCE [LARGE SCALE GENOMIC DNA]</scope>
    <source>
        <strain evidence="3 4">JHPTF-M18</strain>
    </source>
</reference>
<protein>
    <submittedName>
        <fullName evidence="3">Transporter</fullName>
    </submittedName>
</protein>
<feature type="chain" id="PRO_5046662570" evidence="2">
    <location>
        <begin position="21"/>
        <end position="319"/>
    </location>
</feature>
<evidence type="ECO:0000256" key="2">
    <source>
        <dbReference type="SAM" id="SignalP"/>
    </source>
</evidence>
<proteinExistence type="predicted"/>
<organism evidence="3 4">
    <name type="scientific">Mesonia aestuariivivens</name>
    <dbReference type="NCBI Taxonomy" id="2796128"/>
    <lineage>
        <taxon>Bacteria</taxon>
        <taxon>Pseudomonadati</taxon>
        <taxon>Bacteroidota</taxon>
        <taxon>Flavobacteriia</taxon>
        <taxon>Flavobacteriales</taxon>
        <taxon>Flavobacteriaceae</taxon>
        <taxon>Mesonia</taxon>
    </lineage>
</organism>
<dbReference type="Pfam" id="PF13557">
    <property type="entry name" value="Phenol_MetA_deg"/>
    <property type="match status" value="1"/>
</dbReference>
<name>A0ABS6VYK0_9FLAO</name>
<comment type="caution">
    <text evidence="3">The sequence shown here is derived from an EMBL/GenBank/DDBJ whole genome shotgun (WGS) entry which is preliminary data.</text>
</comment>
<evidence type="ECO:0000313" key="3">
    <source>
        <dbReference type="EMBL" id="MBW2960668.1"/>
    </source>
</evidence>